<keyword evidence="8 9" id="KW-0472">Membrane</keyword>
<proteinExistence type="inferred from homology"/>
<organism evidence="13 14">
    <name type="scientific">Aureimonas ureilytica</name>
    <dbReference type="NCBI Taxonomy" id="401562"/>
    <lineage>
        <taxon>Bacteria</taxon>
        <taxon>Pseudomonadati</taxon>
        <taxon>Pseudomonadota</taxon>
        <taxon>Alphaproteobacteria</taxon>
        <taxon>Hyphomicrobiales</taxon>
        <taxon>Aurantimonadaceae</taxon>
        <taxon>Aureimonas</taxon>
    </lineage>
</organism>
<dbReference type="PRINTS" id="PR01490">
    <property type="entry name" value="RTXTOXIND"/>
</dbReference>
<dbReference type="PANTHER" id="PTHR30386:SF17">
    <property type="entry name" value="ALKALINE PROTEASE SECRETION PROTEIN APRE"/>
    <property type="match status" value="1"/>
</dbReference>
<evidence type="ECO:0000256" key="3">
    <source>
        <dbReference type="ARBA" id="ARBA00022448"/>
    </source>
</evidence>
<feature type="transmembrane region" description="Helical" evidence="9">
    <location>
        <begin position="21"/>
        <end position="40"/>
    </location>
</feature>
<dbReference type="Gene3D" id="2.40.30.170">
    <property type="match status" value="1"/>
</dbReference>
<dbReference type="GO" id="GO:0015031">
    <property type="term" value="P:protein transport"/>
    <property type="evidence" value="ECO:0007669"/>
    <property type="project" value="InterPro"/>
</dbReference>
<feature type="coiled-coil region" evidence="10">
    <location>
        <begin position="158"/>
        <end position="277"/>
    </location>
</feature>
<keyword evidence="10" id="KW-0175">Coiled coil</keyword>
<gene>
    <name evidence="13" type="ORF">NS365_19680</name>
</gene>
<dbReference type="InterPro" id="IPR058781">
    <property type="entry name" value="HH_AprE-like"/>
</dbReference>
<evidence type="ECO:0000256" key="4">
    <source>
        <dbReference type="ARBA" id="ARBA00022475"/>
    </source>
</evidence>
<comment type="similarity">
    <text evidence="2 9">Belongs to the membrane fusion protein (MFP) (TC 8.A.1) family.</text>
</comment>
<evidence type="ECO:0000256" key="10">
    <source>
        <dbReference type="SAM" id="Coils"/>
    </source>
</evidence>
<dbReference type="RefSeq" id="WP_058602002.1">
    <property type="nucleotide sequence ID" value="NZ_LDQA01000059.1"/>
</dbReference>
<feature type="domain" description="AprE-like beta-barrel" evidence="12">
    <location>
        <begin position="326"/>
        <end position="416"/>
    </location>
</feature>
<protein>
    <recommendedName>
        <fullName evidence="9">Membrane fusion protein (MFP) family protein</fullName>
    </recommendedName>
</protein>
<reference evidence="13 14" key="1">
    <citation type="journal article" date="2016" name="Front. Microbiol.">
        <title>Genomic Resource of Rice Seed Associated Bacteria.</title>
        <authorList>
            <person name="Midha S."/>
            <person name="Bansal K."/>
            <person name="Sharma S."/>
            <person name="Kumar N."/>
            <person name="Patil P.P."/>
            <person name="Chaudhry V."/>
            <person name="Patil P.B."/>
        </authorList>
    </citation>
    <scope>NUCLEOTIDE SEQUENCE [LARGE SCALE GENOMIC DNA]</scope>
    <source>
        <strain evidence="13 14">NS365</strain>
    </source>
</reference>
<dbReference type="Pfam" id="PF26002">
    <property type="entry name" value="Beta-barrel_AprE"/>
    <property type="match status" value="1"/>
</dbReference>
<evidence type="ECO:0000256" key="6">
    <source>
        <dbReference type="ARBA" id="ARBA00022692"/>
    </source>
</evidence>
<evidence type="ECO:0000259" key="12">
    <source>
        <dbReference type="Pfam" id="PF26002"/>
    </source>
</evidence>
<dbReference type="Pfam" id="PF25994">
    <property type="entry name" value="HH_AprE"/>
    <property type="match status" value="1"/>
</dbReference>
<dbReference type="GO" id="GO:0005886">
    <property type="term" value="C:plasma membrane"/>
    <property type="evidence" value="ECO:0007669"/>
    <property type="project" value="UniProtKB-SubCell"/>
</dbReference>
<dbReference type="PANTHER" id="PTHR30386">
    <property type="entry name" value="MEMBRANE FUSION SUBUNIT OF EMRAB-TOLC MULTIDRUG EFFLUX PUMP"/>
    <property type="match status" value="1"/>
</dbReference>
<feature type="domain" description="AprE-like long alpha-helical hairpin" evidence="11">
    <location>
        <begin position="96"/>
        <end position="284"/>
    </location>
</feature>
<dbReference type="EMBL" id="LDQA01000059">
    <property type="protein sequence ID" value="KTR03107.1"/>
    <property type="molecule type" value="Genomic_DNA"/>
</dbReference>
<comment type="subcellular location">
    <subcellularLocation>
        <location evidence="1 9">Cell inner membrane</location>
        <topology evidence="1 9">Single-pass membrane protein</topology>
    </subcellularLocation>
</comment>
<sequence>MSAKLVIEAPPPNTDWRAALRTGYIVLFLGVGLCGGWAAFAHVSSAVVSNGVFSVESYRKTVQHYEGGIVSEILVRDGDLVEAGQTLLRLDTTRTQATAAAAAKALAGALAIEARLIAQRDLKDYMIVPEEAASLLRGIDSSEIDDNHREFESRRQVLAGALELLDAQEKQVRNEIEQTKLDTQTANEQLASLTDELSGLRRLLEKGLVAVSRVNALERQKSLLDGSVKKARNDAQKAKDKIAEIGLRKESLKKDYRQEAANALVEIGKQIAQHRQERQIALDQMSRTDIRSPATGTVQQMRVFTVGGVVRPGEPLLDVVPESNELSVKAKIPPSDIDRIEEGMEVELHLAALMKYRRERLVGTLRYIARDAITEANPNIPPYFPVEVAISGDAIPADIRDKLVAGMEVSIIIPTKGRTVLQYLTAPVLENIEEALRER</sequence>
<evidence type="ECO:0000313" key="13">
    <source>
        <dbReference type="EMBL" id="KTR03107.1"/>
    </source>
</evidence>
<dbReference type="InterPro" id="IPR050739">
    <property type="entry name" value="MFP"/>
</dbReference>
<evidence type="ECO:0000256" key="5">
    <source>
        <dbReference type="ARBA" id="ARBA00022519"/>
    </source>
</evidence>
<evidence type="ECO:0000256" key="1">
    <source>
        <dbReference type="ARBA" id="ARBA00004377"/>
    </source>
</evidence>
<dbReference type="Proteomes" id="UP000078529">
    <property type="component" value="Unassembled WGS sequence"/>
</dbReference>
<dbReference type="NCBIfam" id="TIGR01843">
    <property type="entry name" value="type_I_hlyD"/>
    <property type="match status" value="1"/>
</dbReference>
<name>A0A175RH00_9HYPH</name>
<evidence type="ECO:0000256" key="2">
    <source>
        <dbReference type="ARBA" id="ARBA00009477"/>
    </source>
</evidence>
<dbReference type="PATRIC" id="fig|401562.4.peg.3894"/>
<keyword evidence="5 9" id="KW-0997">Cell inner membrane</keyword>
<keyword evidence="7 9" id="KW-1133">Transmembrane helix</keyword>
<evidence type="ECO:0000256" key="7">
    <source>
        <dbReference type="ARBA" id="ARBA00022989"/>
    </source>
</evidence>
<dbReference type="InterPro" id="IPR010129">
    <property type="entry name" value="T1SS_HlyD"/>
</dbReference>
<keyword evidence="3 9" id="KW-0813">Transport</keyword>
<evidence type="ECO:0000259" key="11">
    <source>
        <dbReference type="Pfam" id="PF25994"/>
    </source>
</evidence>
<keyword evidence="14" id="KW-1185">Reference proteome</keyword>
<keyword evidence="6 9" id="KW-0812">Transmembrane</keyword>
<keyword evidence="4 9" id="KW-1003">Cell membrane</keyword>
<evidence type="ECO:0000256" key="9">
    <source>
        <dbReference type="RuleBase" id="RU365093"/>
    </source>
</evidence>
<comment type="caution">
    <text evidence="13">The sequence shown here is derived from an EMBL/GenBank/DDBJ whole genome shotgun (WGS) entry which is preliminary data.</text>
</comment>
<evidence type="ECO:0000313" key="14">
    <source>
        <dbReference type="Proteomes" id="UP000078529"/>
    </source>
</evidence>
<dbReference type="Gene3D" id="2.40.50.100">
    <property type="match status" value="1"/>
</dbReference>
<dbReference type="InterPro" id="IPR058982">
    <property type="entry name" value="Beta-barrel_AprE"/>
</dbReference>
<accession>A0A175RH00</accession>
<evidence type="ECO:0000256" key="8">
    <source>
        <dbReference type="ARBA" id="ARBA00023136"/>
    </source>
</evidence>
<dbReference type="AlphaFoldDB" id="A0A175RH00"/>